<dbReference type="InterPro" id="IPR045051">
    <property type="entry name" value="SBT"/>
</dbReference>
<dbReference type="RefSeq" id="WP_163084878.1">
    <property type="nucleotide sequence ID" value="NZ_JAAAWN010000009.1"/>
</dbReference>
<feature type="chain" id="PRO_5030927576" evidence="10">
    <location>
        <begin position="24"/>
        <end position="1321"/>
    </location>
</feature>
<dbReference type="Pfam" id="PF02225">
    <property type="entry name" value="PA"/>
    <property type="match status" value="1"/>
</dbReference>
<dbReference type="SUPFAM" id="SSF52743">
    <property type="entry name" value="Subtilisin-like"/>
    <property type="match status" value="1"/>
</dbReference>
<evidence type="ECO:0000259" key="11">
    <source>
        <dbReference type="Pfam" id="PF00082"/>
    </source>
</evidence>
<evidence type="ECO:0000256" key="3">
    <source>
        <dbReference type="ARBA" id="ARBA00022670"/>
    </source>
</evidence>
<evidence type="ECO:0000256" key="8">
    <source>
        <dbReference type="PROSITE-ProRule" id="PRU01240"/>
    </source>
</evidence>
<dbReference type="Pfam" id="PF00082">
    <property type="entry name" value="Peptidase_S8"/>
    <property type="match status" value="1"/>
</dbReference>
<dbReference type="Gene3D" id="2.60.40.3440">
    <property type="match status" value="1"/>
</dbReference>
<feature type="active site" description="Charge relay system" evidence="7 8">
    <location>
        <position position="268"/>
    </location>
</feature>
<keyword evidence="4 10" id="KW-0732">Signal</keyword>
<feature type="active site" description="Charge relay system" evidence="7 8">
    <location>
        <position position="200"/>
    </location>
</feature>
<dbReference type="InterPro" id="IPR015500">
    <property type="entry name" value="Peptidase_S8_subtilisin-rel"/>
</dbReference>
<dbReference type="InterPro" id="IPR020008">
    <property type="entry name" value="GlyGly_CTERM"/>
</dbReference>
<feature type="domain" description="Peptidase S8/S53" evidence="11">
    <location>
        <begin position="191"/>
        <end position="665"/>
    </location>
</feature>
<dbReference type="Pfam" id="PF05922">
    <property type="entry name" value="Inhibitor_I9"/>
    <property type="match status" value="1"/>
</dbReference>
<dbReference type="InterPro" id="IPR022398">
    <property type="entry name" value="Peptidase_S8_His-AS"/>
</dbReference>
<keyword evidence="6 8" id="KW-0720">Serine protease</keyword>
<dbReference type="InterPro" id="IPR017312">
    <property type="entry name" value="Subtilisin_Alteromonadales"/>
</dbReference>
<keyword evidence="3 8" id="KW-0645">Protease</keyword>
<reference evidence="14 15" key="1">
    <citation type="submission" date="2020-01" db="EMBL/GenBank/DDBJ databases">
        <authorList>
            <person name="Chen J."/>
            <person name="Zhu S."/>
            <person name="Yang J."/>
        </authorList>
    </citation>
    <scope>NUCLEOTIDE SEQUENCE [LARGE SCALE GENOMIC DNA]</scope>
    <source>
        <strain evidence="14 15">345S023</strain>
    </source>
</reference>
<dbReference type="NCBIfam" id="TIGR03501">
    <property type="entry name" value="GlyGly_CTERM"/>
    <property type="match status" value="1"/>
</dbReference>
<evidence type="ECO:0000256" key="9">
    <source>
        <dbReference type="RuleBase" id="RU003355"/>
    </source>
</evidence>
<dbReference type="InterPro" id="IPR003137">
    <property type="entry name" value="PA_domain"/>
</dbReference>
<evidence type="ECO:0000256" key="5">
    <source>
        <dbReference type="ARBA" id="ARBA00022801"/>
    </source>
</evidence>
<dbReference type="SUPFAM" id="SSF52025">
    <property type="entry name" value="PA domain"/>
    <property type="match status" value="1"/>
</dbReference>
<organism evidence="14 15">
    <name type="scientific">Alteromonas profundi</name>
    <dbReference type="NCBI Taxonomy" id="2696062"/>
    <lineage>
        <taxon>Bacteria</taxon>
        <taxon>Pseudomonadati</taxon>
        <taxon>Pseudomonadota</taxon>
        <taxon>Gammaproteobacteria</taxon>
        <taxon>Alteromonadales</taxon>
        <taxon>Alteromonadaceae</taxon>
        <taxon>Alteromonas/Salinimonas group</taxon>
        <taxon>Alteromonas</taxon>
    </lineage>
</organism>
<dbReference type="Proteomes" id="UP000470213">
    <property type="component" value="Unassembled WGS sequence"/>
</dbReference>
<dbReference type="InterPro" id="IPR000209">
    <property type="entry name" value="Peptidase_S8/S53_dom"/>
</dbReference>
<feature type="signal peptide" evidence="10">
    <location>
        <begin position="1"/>
        <end position="23"/>
    </location>
</feature>
<dbReference type="InterPro" id="IPR023827">
    <property type="entry name" value="Peptidase_S8_Asp-AS"/>
</dbReference>
<dbReference type="InterPro" id="IPR010259">
    <property type="entry name" value="S8pro/Inhibitor_I9"/>
</dbReference>
<evidence type="ECO:0000256" key="6">
    <source>
        <dbReference type="ARBA" id="ARBA00022825"/>
    </source>
</evidence>
<evidence type="ECO:0000256" key="10">
    <source>
        <dbReference type="SAM" id="SignalP"/>
    </source>
</evidence>
<comment type="similarity">
    <text evidence="1 8 9">Belongs to the peptidase S8 family.</text>
</comment>
<dbReference type="Pfam" id="PF17963">
    <property type="entry name" value="Big_9"/>
    <property type="match status" value="1"/>
</dbReference>
<evidence type="ECO:0000256" key="2">
    <source>
        <dbReference type="ARBA" id="ARBA00022525"/>
    </source>
</evidence>
<feature type="active site" description="Charge relay system" evidence="7 8">
    <location>
        <position position="611"/>
    </location>
</feature>
<comment type="caution">
    <text evidence="14">The sequence shown here is derived from an EMBL/GenBank/DDBJ whole genome shotgun (WGS) entry which is preliminary data.</text>
</comment>
<dbReference type="PRINTS" id="PR00723">
    <property type="entry name" value="SUBTILISIN"/>
</dbReference>
<evidence type="ECO:0000313" key="14">
    <source>
        <dbReference type="EMBL" id="NDV91292.1"/>
    </source>
</evidence>
<name>A0A7X5RKW2_9ALTE</name>
<dbReference type="EMBL" id="JAAAWN010000009">
    <property type="protein sequence ID" value="NDV91292.1"/>
    <property type="molecule type" value="Genomic_DNA"/>
</dbReference>
<keyword evidence="2" id="KW-0964">Secreted</keyword>
<dbReference type="PROSITE" id="PS00138">
    <property type="entry name" value="SUBTILASE_SER"/>
    <property type="match status" value="1"/>
</dbReference>
<dbReference type="PROSITE" id="PS00136">
    <property type="entry name" value="SUBTILASE_ASP"/>
    <property type="match status" value="1"/>
</dbReference>
<dbReference type="PANTHER" id="PTHR10795">
    <property type="entry name" value="PROPROTEIN CONVERTASE SUBTILISIN/KEXIN"/>
    <property type="match status" value="1"/>
</dbReference>
<keyword evidence="5 8" id="KW-0378">Hydrolase</keyword>
<dbReference type="InterPro" id="IPR036852">
    <property type="entry name" value="Peptidase_S8/S53_dom_sf"/>
</dbReference>
<dbReference type="Gene3D" id="3.40.50.200">
    <property type="entry name" value="Peptidase S8/S53 domain"/>
    <property type="match status" value="1"/>
</dbReference>
<dbReference type="GO" id="GO:0004252">
    <property type="term" value="F:serine-type endopeptidase activity"/>
    <property type="evidence" value="ECO:0007669"/>
    <property type="project" value="UniProtKB-UniRule"/>
</dbReference>
<dbReference type="GO" id="GO:0006508">
    <property type="term" value="P:proteolysis"/>
    <property type="evidence" value="ECO:0007669"/>
    <property type="project" value="UniProtKB-KW"/>
</dbReference>
<dbReference type="PROSITE" id="PS51892">
    <property type="entry name" value="SUBTILASE"/>
    <property type="match status" value="1"/>
</dbReference>
<accession>A0A7X5RKW2</accession>
<sequence>MKKTLLSTVIAASLAGSAFGAYAVNTQLSGHSVEQHNAIEAAFDKKNILANAIEVSNDQVRVIIQLQDAPMAQFSGVNPSMSSMAAQKSKKVNFQSSAAKEYGAFLKAQQQSLISTIQSFDPSFAADMSYTASFNGIAGLISKTALDKLSSLSNVKAVYPDTIHHAQMDASLDLIGAIETWEQLGGKENAGAGVRVAVVDSGIRPENLLFSGENFEAPDPDTLPTDDYCSEVADFCNNKLIVARSAEIVAGFDVVEGEYDSPLGFNGHGTHVAGTAVGNYGVTAERDGATAEISGVAPAAQLMVYKGLFATPADPTSSSGASSMLLSMLEASLLDGADIVNNSWGGGPGGSPEGSVYEDVFAAMKDAGVVTVFAAGNDGPVETSIGCPGCSDDVLTVAATTTDRLFANEVTIEGDTTIGSIPALFSVGNTAVVIESAITAPVIYAGEIDADNFEGCSAYADNTVFNGAIALISRGTCGFVDKVQNAQDAGATAVLVFNSEGRGEAPILMGGLSPDQTIPSLMLPATPGIALANLAAESDEPVNVTIGSEIVRTTSPDLADIMADFSSRGPNGDPTFLKPNIAAPGNNIFSGESPDAPGNIDENFSFKSGTSMASPHVAGAAALIKQMHPDWTADQIKSALVTSSIRDVLKEDALTPADNFDMGAGRLDLPRASTVELTYSDLSMVEADCFLTCDMSITVTNTSDADVSVDATAMFNDPAISASVTPDMATLAAGASAEITVSVDVTTASTGEWSFGGINWTDGDDTTTDYFIPIAIYPISSDDPTLFNTAVSASVASEGETVVTEAYASNQDLTGMISITGEIDNKYEINPASISATKNGNQQPVSYDAESNSLYWEGALNTATMSLTEDATISTTLTGGYLPMALLGVTPLTCSATCDDTSITLTGLPAMEYLGTTYTSMQISSNGFISMGTSSGSVSTPFAELLPNRSEPNNILAPYWTDFDLAGTDAGDAGAGNMYAALLGGGTLLVIEWADAQLWDIPGTSFNFQIWYDYTTQDFYYVYGEMSDPEYVTVSGAENIAGSVGVTLGALTENGLQGTLPVEGDEFVLGSTAGEELSISYEGTVLPVSEYMDDMLSVNEDASINANVLANDEDSLIINSFTMSSLSGNYRSFTPITIDKEPLDPASIVISQEPANGSVEVSEDGTVTYSPNPDFFGEDSFKYTVATETVVVGEETSGGDVIGEATVNVAVAGVQDAPVISVSAPSSVDEGEDYSITASATDADGDDVTITIEGMQTTSYSGTAPSHETSPSISLVVTATDGIDTTTETVNIQVKDKNGGSMGWLALLLTPFAFLRRRKAS</sequence>
<proteinExistence type="inferred from homology"/>
<keyword evidence="15" id="KW-1185">Reference proteome</keyword>
<dbReference type="Gene3D" id="3.50.30.30">
    <property type="match status" value="1"/>
</dbReference>
<dbReference type="InterPro" id="IPR023828">
    <property type="entry name" value="Peptidase_S8_Ser-AS"/>
</dbReference>
<evidence type="ECO:0000256" key="1">
    <source>
        <dbReference type="ARBA" id="ARBA00011073"/>
    </source>
</evidence>
<gene>
    <name evidence="14" type="ORF">GTH32_08880</name>
</gene>
<evidence type="ECO:0000259" key="12">
    <source>
        <dbReference type="Pfam" id="PF02225"/>
    </source>
</evidence>
<evidence type="ECO:0000256" key="7">
    <source>
        <dbReference type="PIRSR" id="PIRSR615500-1"/>
    </source>
</evidence>
<dbReference type="PROSITE" id="PS00137">
    <property type="entry name" value="SUBTILASE_HIS"/>
    <property type="match status" value="1"/>
</dbReference>
<dbReference type="InterPro" id="IPR046450">
    <property type="entry name" value="PA_dom_sf"/>
</dbReference>
<protein>
    <submittedName>
        <fullName evidence="14">S8 family serine peptidase</fullName>
    </submittedName>
</protein>
<evidence type="ECO:0000259" key="13">
    <source>
        <dbReference type="Pfam" id="PF05922"/>
    </source>
</evidence>
<dbReference type="PIRSF" id="PIRSF037898">
    <property type="entry name" value="Subtilisin_rel_Sputw3181_3341"/>
    <property type="match status" value="1"/>
</dbReference>
<feature type="domain" description="Inhibitor I9" evidence="13">
    <location>
        <begin position="96"/>
        <end position="165"/>
    </location>
</feature>
<evidence type="ECO:0000256" key="4">
    <source>
        <dbReference type="ARBA" id="ARBA00022729"/>
    </source>
</evidence>
<feature type="domain" description="PA" evidence="12">
    <location>
        <begin position="439"/>
        <end position="528"/>
    </location>
</feature>
<dbReference type="CDD" id="cd04818">
    <property type="entry name" value="PA_subtilisin_1"/>
    <property type="match status" value="1"/>
</dbReference>
<evidence type="ECO:0000313" key="15">
    <source>
        <dbReference type="Proteomes" id="UP000470213"/>
    </source>
</evidence>